<dbReference type="RefSeq" id="WP_201814328.1">
    <property type="nucleotide sequence ID" value="NZ_JAERRH010000002.1"/>
</dbReference>
<protein>
    <submittedName>
        <fullName evidence="1">FXSXX-COOH protein</fullName>
    </submittedName>
</protein>
<name>A0ABS1NUZ6_9ACTN</name>
<gene>
    <name evidence="1" type="primary">fxsA</name>
    <name evidence="1" type="ORF">JK361_04420</name>
</gene>
<organism evidence="1 2">
    <name type="scientific">Streptomyces musisoli</name>
    <dbReference type="NCBI Taxonomy" id="2802280"/>
    <lineage>
        <taxon>Bacteria</taxon>
        <taxon>Bacillati</taxon>
        <taxon>Actinomycetota</taxon>
        <taxon>Actinomycetes</taxon>
        <taxon>Kitasatosporales</taxon>
        <taxon>Streptomycetaceae</taxon>
        <taxon>Streptomyces</taxon>
    </lineage>
</organism>
<dbReference type="Proteomes" id="UP000621386">
    <property type="component" value="Unassembled WGS sequence"/>
</dbReference>
<sequence length="70" mass="6994">MPSRGGESAADMPDLTGLPLERILEGADSALSEALRRVLRHVAGEAAPVAAYDSGGDLCEGPGRAGSSAS</sequence>
<proteinExistence type="predicted"/>
<dbReference type="EMBL" id="JAERRH010000002">
    <property type="protein sequence ID" value="MBL1103858.1"/>
    <property type="molecule type" value="Genomic_DNA"/>
</dbReference>
<keyword evidence="2" id="KW-1185">Reference proteome</keyword>
<evidence type="ECO:0000313" key="1">
    <source>
        <dbReference type="EMBL" id="MBL1103858.1"/>
    </source>
</evidence>
<dbReference type="InterPro" id="IPR026334">
    <property type="entry name" value="FxSxx-COOH"/>
</dbReference>
<evidence type="ECO:0000313" key="2">
    <source>
        <dbReference type="Proteomes" id="UP000621386"/>
    </source>
</evidence>
<reference evidence="1 2" key="1">
    <citation type="submission" date="2021-01" db="EMBL/GenBank/DDBJ databases">
        <title>WGS of actinomycetes isolated from Thailand.</title>
        <authorList>
            <person name="Thawai C."/>
        </authorList>
    </citation>
    <scope>NUCLEOTIDE SEQUENCE [LARGE SCALE GENOMIC DNA]</scope>
    <source>
        <strain evidence="1 2">CH5-8</strain>
    </source>
</reference>
<accession>A0ABS1NUZ6</accession>
<dbReference type="NCBIfam" id="TIGR04268">
    <property type="entry name" value="FxSxx-COOH"/>
    <property type="match status" value="1"/>
</dbReference>
<comment type="caution">
    <text evidence="1">The sequence shown here is derived from an EMBL/GenBank/DDBJ whole genome shotgun (WGS) entry which is preliminary data.</text>
</comment>